<dbReference type="Pfam" id="PF07676">
    <property type="entry name" value="PD40"/>
    <property type="match status" value="2"/>
</dbReference>
<evidence type="ECO:0008006" key="4">
    <source>
        <dbReference type="Google" id="ProtNLM"/>
    </source>
</evidence>
<evidence type="ECO:0000313" key="3">
    <source>
        <dbReference type="Proteomes" id="UP001589828"/>
    </source>
</evidence>
<proteinExistence type="predicted"/>
<name>A0ABV6L9D3_9SPHI</name>
<evidence type="ECO:0000313" key="2">
    <source>
        <dbReference type="EMBL" id="MFC0516084.1"/>
    </source>
</evidence>
<dbReference type="InterPro" id="IPR011659">
    <property type="entry name" value="WD40"/>
</dbReference>
<comment type="caution">
    <text evidence="2">The sequence shown here is derived from an EMBL/GenBank/DDBJ whole genome shotgun (WGS) entry which is preliminary data.</text>
</comment>
<dbReference type="Gene3D" id="2.130.10.10">
    <property type="entry name" value="YVTN repeat-like/Quinoprotein amine dehydrogenase"/>
    <property type="match status" value="1"/>
</dbReference>
<dbReference type="Proteomes" id="UP001589828">
    <property type="component" value="Unassembled WGS sequence"/>
</dbReference>
<dbReference type="EMBL" id="JBHLTS010000023">
    <property type="protein sequence ID" value="MFC0516084.1"/>
    <property type="molecule type" value="Genomic_DNA"/>
</dbReference>
<sequence length="307" mass="35022">MKIFILSLFLACCFCSSVTAQNNFFNSKNAYLGQRPPNDTPRIFAQQMLVPDSGIAMDRSAFSADGKEFYYCNAMHWFSSKGNKIRYFKFDGTKWIGPFVLNYGYYAPTFSTDGKSMYFLGGKGDGRHAIVWISHRNKTGWTSPIVYLKKDYGLYDLMPTHSGTFYIGSNVSPGKMKDYTNYDFCTLTVTKIDTVVKSLGPVINTPGFDGDFYVAPDESYMIISYKEKPDFECELGITFRKPDHSWTVQQNLGPLINDGDAHRWGEYVTPDGKYLFYTKGTGEKDCHLYWVRFDTLKAKLKKEAFGK</sequence>
<organism evidence="2 3">
    <name type="scientific">Mucilaginibacter angelicae</name>
    <dbReference type="NCBI Taxonomy" id="869718"/>
    <lineage>
        <taxon>Bacteria</taxon>
        <taxon>Pseudomonadati</taxon>
        <taxon>Bacteroidota</taxon>
        <taxon>Sphingobacteriia</taxon>
        <taxon>Sphingobacteriales</taxon>
        <taxon>Sphingobacteriaceae</taxon>
        <taxon>Mucilaginibacter</taxon>
    </lineage>
</organism>
<protein>
    <recommendedName>
        <fullName evidence="4">WD40 repeat protein</fullName>
    </recommendedName>
</protein>
<evidence type="ECO:0000256" key="1">
    <source>
        <dbReference type="SAM" id="SignalP"/>
    </source>
</evidence>
<keyword evidence="1" id="KW-0732">Signal</keyword>
<feature type="signal peptide" evidence="1">
    <location>
        <begin position="1"/>
        <end position="20"/>
    </location>
</feature>
<reference evidence="2 3" key="1">
    <citation type="submission" date="2024-09" db="EMBL/GenBank/DDBJ databases">
        <authorList>
            <person name="Sun Q."/>
            <person name="Mori K."/>
        </authorList>
    </citation>
    <scope>NUCLEOTIDE SEQUENCE [LARGE SCALE GENOMIC DNA]</scope>
    <source>
        <strain evidence="2 3">NCAIM B.02415</strain>
    </source>
</reference>
<gene>
    <name evidence="2" type="ORF">ACFFGT_17825</name>
</gene>
<accession>A0ABV6L9D3</accession>
<dbReference type="InterPro" id="IPR015943">
    <property type="entry name" value="WD40/YVTN_repeat-like_dom_sf"/>
</dbReference>
<dbReference type="RefSeq" id="WP_377023885.1">
    <property type="nucleotide sequence ID" value="NZ_JBHLTS010000023.1"/>
</dbReference>
<feature type="chain" id="PRO_5045730107" description="WD40 repeat protein" evidence="1">
    <location>
        <begin position="21"/>
        <end position="307"/>
    </location>
</feature>
<dbReference type="SUPFAM" id="SSF82171">
    <property type="entry name" value="DPP6 N-terminal domain-like"/>
    <property type="match status" value="1"/>
</dbReference>
<keyword evidence="3" id="KW-1185">Reference proteome</keyword>